<dbReference type="SMART" id="SM00387">
    <property type="entry name" value="HATPase_c"/>
    <property type="match status" value="1"/>
</dbReference>
<dbReference type="InterPro" id="IPR036890">
    <property type="entry name" value="HATPase_C_sf"/>
</dbReference>
<dbReference type="PROSITE" id="PS50109">
    <property type="entry name" value="HIS_KIN"/>
    <property type="match status" value="1"/>
</dbReference>
<dbReference type="InterPro" id="IPR036097">
    <property type="entry name" value="HisK_dim/P_sf"/>
</dbReference>
<evidence type="ECO:0000256" key="4">
    <source>
        <dbReference type="ARBA" id="ARBA00022553"/>
    </source>
</evidence>
<dbReference type="Pfam" id="PF00512">
    <property type="entry name" value="HisKA"/>
    <property type="match status" value="1"/>
</dbReference>
<dbReference type="GO" id="GO:0005886">
    <property type="term" value="C:plasma membrane"/>
    <property type="evidence" value="ECO:0007669"/>
    <property type="project" value="TreeGrafter"/>
</dbReference>
<dbReference type="CDD" id="cd00075">
    <property type="entry name" value="HATPase"/>
    <property type="match status" value="1"/>
</dbReference>
<dbReference type="CDD" id="cd00082">
    <property type="entry name" value="HisKA"/>
    <property type="match status" value="1"/>
</dbReference>
<dbReference type="SUPFAM" id="SSF47384">
    <property type="entry name" value="Homodimeric domain of signal transducing histidine kinase"/>
    <property type="match status" value="1"/>
</dbReference>
<name>A0A1M6E7T7_9FIRM</name>
<dbReference type="RefSeq" id="WP_073025579.1">
    <property type="nucleotide sequence ID" value="NZ_FQZS01000008.1"/>
</dbReference>
<dbReference type="PRINTS" id="PR00344">
    <property type="entry name" value="BCTRLSENSOR"/>
</dbReference>
<dbReference type="Proteomes" id="UP000184442">
    <property type="component" value="Unassembled WGS sequence"/>
</dbReference>
<sequence>MDPIIAIIISVSLCLITVFFCYRYVKKTFDDVDYVLDSILAKKTDISLKTMEDSRLSKLGHKALRIAEMNIMDVSQIKHEKEIIQSFISDMSHQMKTPLSSVTMYTDLVLEGRITEDERQEFLYRIKKGTEKLQWMMDSLVKMSRLEVGAIELNPVPAGIKQTISESVSDVYAASVKKNISIETTYFDDIMLLNDRKWTREAIANVLENAIKYSSIGGEVNISIEKLPIYTKINITDHGIGIFSDEWNSVFKRFYRGRNAKGIDGAGLGLYLASLILEKQGGYILVDSRPGQYTTFSMFLQNCKK</sequence>
<evidence type="ECO:0000256" key="1">
    <source>
        <dbReference type="ARBA" id="ARBA00000085"/>
    </source>
</evidence>
<comment type="subcellular location">
    <subcellularLocation>
        <location evidence="2">Membrane</location>
    </subcellularLocation>
</comment>
<evidence type="ECO:0000256" key="2">
    <source>
        <dbReference type="ARBA" id="ARBA00004370"/>
    </source>
</evidence>
<feature type="domain" description="Histidine kinase" evidence="9">
    <location>
        <begin position="90"/>
        <end position="304"/>
    </location>
</feature>
<dbReference type="InterPro" id="IPR003594">
    <property type="entry name" value="HATPase_dom"/>
</dbReference>
<keyword evidence="6 10" id="KW-0418">Kinase</keyword>
<dbReference type="EMBL" id="FQZS01000008">
    <property type="protein sequence ID" value="SHI81547.1"/>
    <property type="molecule type" value="Genomic_DNA"/>
</dbReference>
<evidence type="ECO:0000256" key="8">
    <source>
        <dbReference type="SAM" id="Phobius"/>
    </source>
</evidence>
<dbReference type="AlphaFoldDB" id="A0A1M6E7T7"/>
<dbReference type="SUPFAM" id="SSF55874">
    <property type="entry name" value="ATPase domain of HSP90 chaperone/DNA topoisomerase II/histidine kinase"/>
    <property type="match status" value="1"/>
</dbReference>
<keyword evidence="8" id="KW-0812">Transmembrane</keyword>
<dbReference type="STRING" id="1122184.SAMN02745176_01475"/>
<protein>
    <recommendedName>
        <fullName evidence="3">histidine kinase</fullName>
        <ecNumber evidence="3">2.7.13.3</ecNumber>
    </recommendedName>
</protein>
<keyword evidence="11" id="KW-1185">Reference proteome</keyword>
<gene>
    <name evidence="10" type="ORF">SAMN02745176_01475</name>
</gene>
<evidence type="ECO:0000256" key="7">
    <source>
        <dbReference type="ARBA" id="ARBA00023012"/>
    </source>
</evidence>
<dbReference type="SMART" id="SM00388">
    <property type="entry name" value="HisKA"/>
    <property type="match status" value="1"/>
</dbReference>
<dbReference type="Pfam" id="PF02518">
    <property type="entry name" value="HATPase_c"/>
    <property type="match status" value="1"/>
</dbReference>
<evidence type="ECO:0000256" key="3">
    <source>
        <dbReference type="ARBA" id="ARBA00012438"/>
    </source>
</evidence>
<keyword evidence="8" id="KW-1133">Transmembrane helix</keyword>
<evidence type="ECO:0000256" key="5">
    <source>
        <dbReference type="ARBA" id="ARBA00022679"/>
    </source>
</evidence>
<dbReference type="InterPro" id="IPR003661">
    <property type="entry name" value="HisK_dim/P_dom"/>
</dbReference>
<evidence type="ECO:0000313" key="11">
    <source>
        <dbReference type="Proteomes" id="UP000184442"/>
    </source>
</evidence>
<dbReference type="InterPro" id="IPR004358">
    <property type="entry name" value="Sig_transdc_His_kin-like_C"/>
</dbReference>
<keyword evidence="8" id="KW-0472">Membrane</keyword>
<dbReference type="GO" id="GO:0004721">
    <property type="term" value="F:phosphoprotein phosphatase activity"/>
    <property type="evidence" value="ECO:0007669"/>
    <property type="project" value="TreeGrafter"/>
</dbReference>
<reference evidence="10 11" key="1">
    <citation type="submission" date="2016-11" db="EMBL/GenBank/DDBJ databases">
        <authorList>
            <person name="Jaros S."/>
            <person name="Januszkiewicz K."/>
            <person name="Wedrychowicz H."/>
        </authorList>
    </citation>
    <scope>NUCLEOTIDE SEQUENCE [LARGE SCALE GENOMIC DNA]</scope>
    <source>
        <strain evidence="10 11">DSM 19022</strain>
    </source>
</reference>
<dbReference type="Gene3D" id="1.10.287.130">
    <property type="match status" value="1"/>
</dbReference>
<evidence type="ECO:0000313" key="10">
    <source>
        <dbReference type="EMBL" id="SHI81547.1"/>
    </source>
</evidence>
<dbReference type="PANTHER" id="PTHR45453:SF1">
    <property type="entry name" value="PHOSPHATE REGULON SENSOR PROTEIN PHOR"/>
    <property type="match status" value="1"/>
</dbReference>
<keyword evidence="7" id="KW-0902">Two-component regulatory system</keyword>
<feature type="transmembrane region" description="Helical" evidence="8">
    <location>
        <begin position="6"/>
        <end position="25"/>
    </location>
</feature>
<dbReference type="Gene3D" id="3.30.565.10">
    <property type="entry name" value="Histidine kinase-like ATPase, C-terminal domain"/>
    <property type="match status" value="1"/>
</dbReference>
<dbReference type="EC" id="2.7.13.3" evidence="3"/>
<proteinExistence type="predicted"/>
<evidence type="ECO:0000256" key="6">
    <source>
        <dbReference type="ARBA" id="ARBA00022777"/>
    </source>
</evidence>
<accession>A0A1M6E7T7</accession>
<dbReference type="InterPro" id="IPR050351">
    <property type="entry name" value="BphY/WalK/GraS-like"/>
</dbReference>
<keyword evidence="4" id="KW-0597">Phosphoprotein</keyword>
<evidence type="ECO:0000259" key="9">
    <source>
        <dbReference type="PROSITE" id="PS50109"/>
    </source>
</evidence>
<keyword evidence="5" id="KW-0808">Transferase</keyword>
<comment type="catalytic activity">
    <reaction evidence="1">
        <text>ATP + protein L-histidine = ADP + protein N-phospho-L-histidine.</text>
        <dbReference type="EC" id="2.7.13.3"/>
    </reaction>
</comment>
<dbReference type="GO" id="GO:0000155">
    <property type="term" value="F:phosphorelay sensor kinase activity"/>
    <property type="evidence" value="ECO:0007669"/>
    <property type="project" value="InterPro"/>
</dbReference>
<dbReference type="PANTHER" id="PTHR45453">
    <property type="entry name" value="PHOSPHATE REGULON SENSOR PROTEIN PHOR"/>
    <property type="match status" value="1"/>
</dbReference>
<dbReference type="InterPro" id="IPR005467">
    <property type="entry name" value="His_kinase_dom"/>
</dbReference>
<dbReference type="GO" id="GO:0016036">
    <property type="term" value="P:cellular response to phosphate starvation"/>
    <property type="evidence" value="ECO:0007669"/>
    <property type="project" value="TreeGrafter"/>
</dbReference>
<organism evidence="10 11">
    <name type="scientific">Lutispora thermophila DSM 19022</name>
    <dbReference type="NCBI Taxonomy" id="1122184"/>
    <lineage>
        <taxon>Bacteria</taxon>
        <taxon>Bacillati</taxon>
        <taxon>Bacillota</taxon>
        <taxon>Clostridia</taxon>
        <taxon>Lutisporales</taxon>
        <taxon>Lutisporaceae</taxon>
        <taxon>Lutispora</taxon>
    </lineage>
</organism>